<comment type="caution">
    <text evidence="7">The sequence shown here is derived from an EMBL/GenBank/DDBJ whole genome shotgun (WGS) entry which is preliminary data.</text>
</comment>
<gene>
    <name evidence="7" type="ORF">DFP90_101282</name>
</gene>
<evidence type="ECO:0000256" key="4">
    <source>
        <dbReference type="ARBA" id="ARBA00023172"/>
    </source>
</evidence>
<evidence type="ECO:0000313" key="8">
    <source>
        <dbReference type="Proteomes" id="UP000256845"/>
    </source>
</evidence>
<keyword evidence="2" id="KW-0229">DNA integration</keyword>
<dbReference type="InterPro" id="IPR011010">
    <property type="entry name" value="DNA_brk_join_enz"/>
</dbReference>
<dbReference type="AlphaFoldDB" id="A0A3D9HVF6"/>
<dbReference type="InterPro" id="IPR046668">
    <property type="entry name" value="DUF6538"/>
</dbReference>
<dbReference type="Proteomes" id="UP000256845">
    <property type="component" value="Unassembled WGS sequence"/>
</dbReference>
<comment type="similarity">
    <text evidence="1">Belongs to the 'phage' integrase family.</text>
</comment>
<dbReference type="GO" id="GO:0006310">
    <property type="term" value="P:DNA recombination"/>
    <property type="evidence" value="ECO:0007669"/>
    <property type="project" value="UniProtKB-KW"/>
</dbReference>
<protein>
    <submittedName>
        <fullName evidence="7">Phage integrase family protein</fullName>
    </submittedName>
</protein>
<dbReference type="InterPro" id="IPR002104">
    <property type="entry name" value="Integrase_catalytic"/>
</dbReference>
<reference evidence="7 8" key="1">
    <citation type="submission" date="2018-07" db="EMBL/GenBank/DDBJ databases">
        <title>Genomic Encyclopedia of Type Strains, Phase III (KMG-III): the genomes of soil and plant-associated and newly described type strains.</title>
        <authorList>
            <person name="Whitman W."/>
        </authorList>
    </citation>
    <scope>NUCLEOTIDE SEQUENCE [LARGE SCALE GENOMIC DNA]</scope>
    <source>
        <strain evidence="7 8">CECT 8488</strain>
    </source>
</reference>
<keyword evidence="8" id="KW-1185">Reference proteome</keyword>
<dbReference type="Gene3D" id="1.10.443.10">
    <property type="entry name" value="Intergrase catalytic core"/>
    <property type="match status" value="1"/>
</dbReference>
<evidence type="ECO:0000256" key="2">
    <source>
        <dbReference type="ARBA" id="ARBA00022908"/>
    </source>
</evidence>
<feature type="domain" description="Tyr recombinase" evidence="5">
    <location>
        <begin position="398"/>
        <end position="542"/>
    </location>
</feature>
<dbReference type="SUPFAM" id="SSF56349">
    <property type="entry name" value="DNA breaking-rejoining enzymes"/>
    <property type="match status" value="1"/>
</dbReference>
<dbReference type="InterPro" id="IPR050090">
    <property type="entry name" value="Tyrosine_recombinase_XerCD"/>
</dbReference>
<dbReference type="Pfam" id="PF00589">
    <property type="entry name" value="Phage_integrase"/>
    <property type="match status" value="1"/>
</dbReference>
<dbReference type="Pfam" id="PF20172">
    <property type="entry name" value="DUF6538"/>
    <property type="match status" value="1"/>
</dbReference>
<evidence type="ECO:0000313" key="7">
    <source>
        <dbReference type="EMBL" id="RED53493.1"/>
    </source>
</evidence>
<dbReference type="RefSeq" id="WP_218044545.1">
    <property type="nucleotide sequence ID" value="NZ_QRDW01000001.1"/>
</dbReference>
<dbReference type="InterPro" id="IPR013762">
    <property type="entry name" value="Integrase-like_cat_sf"/>
</dbReference>
<evidence type="ECO:0000259" key="6">
    <source>
        <dbReference type="Pfam" id="PF20172"/>
    </source>
</evidence>
<keyword evidence="4" id="KW-0233">DNA recombination</keyword>
<accession>A0A3D9HVF6</accession>
<name>A0A3D9HVF6_9PROT</name>
<feature type="domain" description="DUF6538" evidence="6">
    <location>
        <begin position="7"/>
        <end position="64"/>
    </location>
</feature>
<dbReference type="CDD" id="cd01184">
    <property type="entry name" value="INT_C_like_1"/>
    <property type="match status" value="1"/>
</dbReference>
<evidence type="ECO:0000256" key="3">
    <source>
        <dbReference type="ARBA" id="ARBA00023125"/>
    </source>
</evidence>
<organism evidence="7 8">
    <name type="scientific">Aestuariispira insulae</name>
    <dbReference type="NCBI Taxonomy" id="1461337"/>
    <lineage>
        <taxon>Bacteria</taxon>
        <taxon>Pseudomonadati</taxon>
        <taxon>Pseudomonadota</taxon>
        <taxon>Alphaproteobacteria</taxon>
        <taxon>Rhodospirillales</taxon>
        <taxon>Kiloniellaceae</taxon>
        <taxon>Aestuariispira</taxon>
    </lineage>
</organism>
<dbReference type="GO" id="GO:0015074">
    <property type="term" value="P:DNA integration"/>
    <property type="evidence" value="ECO:0007669"/>
    <property type="project" value="UniProtKB-KW"/>
</dbReference>
<evidence type="ECO:0000256" key="1">
    <source>
        <dbReference type="ARBA" id="ARBA00008857"/>
    </source>
</evidence>
<dbReference type="PANTHER" id="PTHR30349">
    <property type="entry name" value="PHAGE INTEGRASE-RELATED"/>
    <property type="match status" value="1"/>
</dbReference>
<dbReference type="EMBL" id="QRDW01000001">
    <property type="protein sequence ID" value="RED53493.1"/>
    <property type="molecule type" value="Genomic_DNA"/>
</dbReference>
<dbReference type="GO" id="GO:0003677">
    <property type="term" value="F:DNA binding"/>
    <property type="evidence" value="ECO:0007669"/>
    <property type="project" value="UniProtKB-KW"/>
</dbReference>
<proteinExistence type="inferred from homology"/>
<dbReference type="PANTHER" id="PTHR30349:SF41">
    <property type="entry name" value="INTEGRASE_RECOMBINASE PROTEIN MJ0367-RELATED"/>
    <property type="match status" value="1"/>
</dbReference>
<keyword evidence="3" id="KW-0238">DNA-binding</keyword>
<evidence type="ECO:0000259" key="5">
    <source>
        <dbReference type="Pfam" id="PF00589"/>
    </source>
</evidence>
<sequence length="569" mass="64747">MTGHPRLYRRGATYYHRAAVPIDIKDSYPKTEEVSSLRTKDRAEAMRLVRIEAARVDALFESHRLGLHRKKNPPVKELTAEQMAQAAELYYASMLAEDDDVREGGFFDPDDDELPELPVPTFEEYEEEIDEWDMNARHYHARGKVDSFYLAEAEDWIGGMGIEIDPDSPSIRQLARKLQAGYIKANEIRRARNKGDIIETPEFPDSQPVSNNNLPLLSQASKEWIAEKSRGAWRPKIEREHTIWMGHFLEVIGDKPISDYSKADGRAFKAILTALPANWVKHPALKSLTIQEAAEKARESNMTPMSDTNANKLMGFIGSFWTWGEANYDDCTPSPFKGLKVKNKRNIRDERLPFTVNELNTIFKTPIYTGCKSQSSWKDPGSLIPNDKGIYWIPLIGLFTGARAGEIIQLHVNDVREQDGILYLDMNTDSDDKTLKTAGSKRKIPVHPTLIELGFLKHVEKMRKAKNDRLFPEIKKGNDGYWSSPFSKHFSRFLTVHKLKHNKISFHSFRHNFEDACREGGVSKDVMDAIQGHVETGMSGRYGSGHSLKVLNENMKKISYAGLDLAHLM</sequence>